<dbReference type="GeneID" id="105368588"/>
<evidence type="ECO:0000313" key="4">
    <source>
        <dbReference type="RefSeq" id="XP_011505928.1"/>
    </source>
</evidence>
<dbReference type="InterPro" id="IPR036236">
    <property type="entry name" value="Znf_C2H2_sf"/>
</dbReference>
<dbReference type="KEGG" id="csol:105368588"/>
<dbReference type="AlphaFoldDB" id="A0AAJ7E2Z5"/>
<dbReference type="SUPFAM" id="SSF57667">
    <property type="entry name" value="beta-beta-alpha zinc fingers"/>
    <property type="match status" value="1"/>
</dbReference>
<accession>A0AAJ7E2Z5</accession>
<dbReference type="PROSITE" id="PS50157">
    <property type="entry name" value="ZINC_FINGER_C2H2_2"/>
    <property type="match status" value="1"/>
</dbReference>
<protein>
    <submittedName>
        <fullName evidence="4">Zinc finger protein 45-like</fullName>
    </submittedName>
</protein>
<keyword evidence="3" id="KW-1185">Reference proteome</keyword>
<evidence type="ECO:0000259" key="2">
    <source>
        <dbReference type="PROSITE" id="PS50157"/>
    </source>
</evidence>
<dbReference type="Gene3D" id="3.30.160.60">
    <property type="entry name" value="Classic Zinc Finger"/>
    <property type="match status" value="1"/>
</dbReference>
<keyword evidence="1" id="KW-0863">Zinc-finger</keyword>
<dbReference type="SMART" id="SM00355">
    <property type="entry name" value="ZnF_C2H2"/>
    <property type="match status" value="2"/>
</dbReference>
<dbReference type="RefSeq" id="XP_011505928.1">
    <property type="nucleotide sequence ID" value="XM_011507626.1"/>
</dbReference>
<name>A0AAJ7E2Z5_9HYME</name>
<keyword evidence="1" id="KW-0479">Metal-binding</keyword>
<gene>
    <name evidence="4" type="primary">LOC105368588</name>
</gene>
<sequence length="122" mass="14078">MRSAAALRLPLLSHEGQSIVEHLSTRCQSCGRQPSHLHQHPRAVHGTHKRGRKSYVCQNCGKTYKWYSGLHRHLTYECGKPPRFQCPYCNYIAKHRSHIYCHIKSTHAQSAVYAVDIQQRSD</sequence>
<reference evidence="4" key="1">
    <citation type="submission" date="2025-08" db="UniProtKB">
        <authorList>
            <consortium name="RefSeq"/>
        </authorList>
    </citation>
    <scope>IDENTIFICATION</scope>
</reference>
<dbReference type="Proteomes" id="UP000695007">
    <property type="component" value="Unplaced"/>
</dbReference>
<dbReference type="InterPro" id="IPR013087">
    <property type="entry name" value="Znf_C2H2_type"/>
</dbReference>
<feature type="domain" description="C2H2-type" evidence="2">
    <location>
        <begin position="55"/>
        <end position="82"/>
    </location>
</feature>
<evidence type="ECO:0000256" key="1">
    <source>
        <dbReference type="PROSITE-ProRule" id="PRU00042"/>
    </source>
</evidence>
<proteinExistence type="predicted"/>
<evidence type="ECO:0000313" key="3">
    <source>
        <dbReference type="Proteomes" id="UP000695007"/>
    </source>
</evidence>
<organism evidence="3 4">
    <name type="scientific">Ceratosolen solmsi marchali</name>
    <dbReference type="NCBI Taxonomy" id="326594"/>
    <lineage>
        <taxon>Eukaryota</taxon>
        <taxon>Metazoa</taxon>
        <taxon>Ecdysozoa</taxon>
        <taxon>Arthropoda</taxon>
        <taxon>Hexapoda</taxon>
        <taxon>Insecta</taxon>
        <taxon>Pterygota</taxon>
        <taxon>Neoptera</taxon>
        <taxon>Endopterygota</taxon>
        <taxon>Hymenoptera</taxon>
        <taxon>Apocrita</taxon>
        <taxon>Proctotrupomorpha</taxon>
        <taxon>Chalcidoidea</taxon>
        <taxon>Agaonidae</taxon>
        <taxon>Agaoninae</taxon>
        <taxon>Ceratosolen</taxon>
    </lineage>
</organism>
<dbReference type="GO" id="GO:0008270">
    <property type="term" value="F:zinc ion binding"/>
    <property type="evidence" value="ECO:0007669"/>
    <property type="project" value="UniProtKB-KW"/>
</dbReference>
<keyword evidence="1" id="KW-0862">Zinc</keyword>